<dbReference type="EMBL" id="JAJJHW010003889">
    <property type="protein sequence ID" value="KAH8355031.1"/>
    <property type="molecule type" value="Genomic_DNA"/>
</dbReference>
<proteinExistence type="predicted"/>
<organism evidence="2 3">
    <name type="scientific">Drosophila rubida</name>
    <dbReference type="NCBI Taxonomy" id="30044"/>
    <lineage>
        <taxon>Eukaryota</taxon>
        <taxon>Metazoa</taxon>
        <taxon>Ecdysozoa</taxon>
        <taxon>Arthropoda</taxon>
        <taxon>Hexapoda</taxon>
        <taxon>Insecta</taxon>
        <taxon>Pterygota</taxon>
        <taxon>Neoptera</taxon>
        <taxon>Endopterygota</taxon>
        <taxon>Diptera</taxon>
        <taxon>Brachycera</taxon>
        <taxon>Muscomorpha</taxon>
        <taxon>Ephydroidea</taxon>
        <taxon>Drosophilidae</taxon>
        <taxon>Drosophila</taxon>
    </lineage>
</organism>
<keyword evidence="1" id="KW-0732">Signal</keyword>
<evidence type="ECO:0000313" key="2">
    <source>
        <dbReference type="EMBL" id="KAH8355031.1"/>
    </source>
</evidence>
<evidence type="ECO:0000313" key="3">
    <source>
        <dbReference type="Proteomes" id="UP001200034"/>
    </source>
</evidence>
<evidence type="ECO:0000256" key="1">
    <source>
        <dbReference type="SAM" id="SignalP"/>
    </source>
</evidence>
<feature type="signal peptide" evidence="1">
    <location>
        <begin position="1"/>
        <end position="19"/>
    </location>
</feature>
<sequence>MKFVALLLLCCLTVGLVTAFPYNHIGAADLPDGVEDVDPATQTVQLRQPRHLLKKLFSPEPQVVVQPILVPQQQPYFPGLNPYAGVGRGNSYG</sequence>
<feature type="chain" id="PRO_5042242387" evidence="1">
    <location>
        <begin position="20"/>
        <end position="93"/>
    </location>
</feature>
<protein>
    <submittedName>
        <fullName evidence="2">Uncharacterized protein</fullName>
    </submittedName>
</protein>
<keyword evidence="3" id="KW-1185">Reference proteome</keyword>
<feature type="non-terminal residue" evidence="2">
    <location>
        <position position="93"/>
    </location>
</feature>
<name>A0AAD4JRR0_9MUSC</name>
<gene>
    <name evidence="2" type="ORF">KR093_004162</name>
</gene>
<dbReference type="AlphaFoldDB" id="A0AAD4JRR0"/>
<comment type="caution">
    <text evidence="2">The sequence shown here is derived from an EMBL/GenBank/DDBJ whole genome shotgun (WGS) entry which is preliminary data.</text>
</comment>
<reference evidence="2" key="1">
    <citation type="journal article" date="2021" name="Mol. Ecol. Resour.">
        <title>Phylogenomic analyses of the genus Drosophila reveals genomic signals of climate adaptation.</title>
        <authorList>
            <person name="Li F."/>
            <person name="Rane R.V."/>
            <person name="Luria V."/>
            <person name="Xiong Z."/>
            <person name="Chen J."/>
            <person name="Li Z."/>
            <person name="Catullo R.A."/>
            <person name="Griffin P.C."/>
            <person name="Schiffer M."/>
            <person name="Pearce S."/>
            <person name="Lee S.F."/>
            <person name="McElroy K."/>
            <person name="Stocker A."/>
            <person name="Shirriffs J."/>
            <person name="Cockerell F."/>
            <person name="Coppin C."/>
            <person name="Sgro C.M."/>
            <person name="Karger A."/>
            <person name="Cain J.W."/>
            <person name="Weber J.A."/>
            <person name="Santpere G."/>
            <person name="Kirschner M.W."/>
            <person name="Hoffmann A.A."/>
            <person name="Oakeshott J.G."/>
            <person name="Zhang G."/>
        </authorList>
    </citation>
    <scope>NUCLEOTIDE SEQUENCE</scope>
    <source>
        <strain evidence="2">BGI-SZ-2011g</strain>
    </source>
</reference>
<dbReference type="Proteomes" id="UP001200034">
    <property type="component" value="Unassembled WGS sequence"/>
</dbReference>
<accession>A0AAD4JRR0</accession>